<gene>
    <name evidence="1" type="ORF">G3I59_21220</name>
</gene>
<evidence type="ECO:0000313" key="1">
    <source>
        <dbReference type="EMBL" id="NEC58053.1"/>
    </source>
</evidence>
<dbReference type="EMBL" id="JAAGNC010000097">
    <property type="protein sequence ID" value="NEC58053.1"/>
    <property type="molecule type" value="Genomic_DNA"/>
</dbReference>
<accession>A0ABX0BW90</accession>
<reference evidence="1 2" key="1">
    <citation type="submission" date="2020-01" db="EMBL/GenBank/DDBJ databases">
        <title>Insect and environment-associated Actinomycetes.</title>
        <authorList>
            <person name="Currrie C."/>
            <person name="Chevrette M."/>
            <person name="Carlson C."/>
            <person name="Stubbendieck R."/>
            <person name="Wendt-Pienkowski E."/>
        </authorList>
    </citation>
    <scope>NUCLEOTIDE SEQUENCE [LARGE SCALE GENOMIC DNA]</scope>
    <source>
        <strain evidence="1 2">SID8386</strain>
    </source>
</reference>
<dbReference type="Proteomes" id="UP000470404">
    <property type="component" value="Unassembled WGS sequence"/>
</dbReference>
<keyword evidence="2" id="KW-1185">Reference proteome</keyword>
<name>A0ABX0BW90_9PSEU</name>
<comment type="caution">
    <text evidence="1">The sequence shown here is derived from an EMBL/GenBank/DDBJ whole genome shotgun (WGS) entry which is preliminary data.</text>
</comment>
<organism evidence="1 2">
    <name type="scientific">Amycolatopsis rubida</name>
    <dbReference type="NCBI Taxonomy" id="112413"/>
    <lineage>
        <taxon>Bacteria</taxon>
        <taxon>Bacillati</taxon>
        <taxon>Actinomycetota</taxon>
        <taxon>Actinomycetes</taxon>
        <taxon>Pseudonocardiales</taxon>
        <taxon>Pseudonocardiaceae</taxon>
        <taxon>Amycolatopsis</taxon>
    </lineage>
</organism>
<evidence type="ECO:0008006" key="3">
    <source>
        <dbReference type="Google" id="ProtNLM"/>
    </source>
</evidence>
<evidence type="ECO:0000313" key="2">
    <source>
        <dbReference type="Proteomes" id="UP000470404"/>
    </source>
</evidence>
<protein>
    <recommendedName>
        <fullName evidence="3">Helix-turn-helix domain-containing protein</fullName>
    </recommendedName>
</protein>
<sequence length="65" mass="7156">MEVRAPGIGCPGHRSLLPHCLVPGIEPDRPCVKATALVRSQFSVRRMARLLEVKIAQVHRDSRSG</sequence>
<proteinExistence type="predicted"/>
<dbReference type="RefSeq" id="WP_157905117.1">
    <property type="nucleotide sequence ID" value="NZ_JAAGNC010000097.1"/>
</dbReference>